<dbReference type="PANTHER" id="PTHR31672">
    <property type="entry name" value="BNACNNG10540D PROTEIN"/>
    <property type="match status" value="1"/>
</dbReference>
<keyword evidence="1" id="KW-0812">Transmembrane</keyword>
<dbReference type="Pfam" id="PF07734">
    <property type="entry name" value="FBA_1"/>
    <property type="match status" value="1"/>
</dbReference>
<protein>
    <recommendedName>
        <fullName evidence="2">F-box domain-containing protein</fullName>
    </recommendedName>
</protein>
<dbReference type="AlphaFoldDB" id="A0A8X7VCK4"/>
<keyword evidence="4" id="KW-1185">Reference proteome</keyword>
<sequence>MTMITDPSLDLVEEILSKVPLTSLKAVKSTCKRWNTISKDESFTKKHSDKEFPAFLNFDYYCPQRRFNIHRIHYNIKGLPCIKEIGHAEHKLVAWNPYLAQTRWIELRNKRSVNKRRGLGRCAIGYDNNKNHKVLVRFFDVYDNDIIDVKHEIYNFKSSSWRGLDIIDPKRIRERGSPGAVEVPLGPALFQGKERPFSVQVRLRGGTEVLAMIAFFRLSPIGLLAILLFVLDFVVLRFAAGFAEAISISAADLSSRGFR</sequence>
<dbReference type="Proteomes" id="UP000886595">
    <property type="component" value="Unassembled WGS sequence"/>
</dbReference>
<evidence type="ECO:0000313" key="4">
    <source>
        <dbReference type="Proteomes" id="UP000886595"/>
    </source>
</evidence>
<organism evidence="3 4">
    <name type="scientific">Brassica carinata</name>
    <name type="common">Ethiopian mustard</name>
    <name type="synonym">Abyssinian cabbage</name>
    <dbReference type="NCBI Taxonomy" id="52824"/>
    <lineage>
        <taxon>Eukaryota</taxon>
        <taxon>Viridiplantae</taxon>
        <taxon>Streptophyta</taxon>
        <taxon>Embryophyta</taxon>
        <taxon>Tracheophyta</taxon>
        <taxon>Spermatophyta</taxon>
        <taxon>Magnoliopsida</taxon>
        <taxon>eudicotyledons</taxon>
        <taxon>Gunneridae</taxon>
        <taxon>Pentapetalae</taxon>
        <taxon>rosids</taxon>
        <taxon>malvids</taxon>
        <taxon>Brassicales</taxon>
        <taxon>Brassicaceae</taxon>
        <taxon>Brassiceae</taxon>
        <taxon>Brassica</taxon>
    </lineage>
</organism>
<dbReference type="InterPro" id="IPR006527">
    <property type="entry name" value="F-box-assoc_dom_typ1"/>
</dbReference>
<dbReference type="InterPro" id="IPR036047">
    <property type="entry name" value="F-box-like_dom_sf"/>
</dbReference>
<comment type="caution">
    <text evidence="3">The sequence shown here is derived from an EMBL/GenBank/DDBJ whole genome shotgun (WGS) entry which is preliminary data.</text>
</comment>
<reference evidence="3 4" key="1">
    <citation type="submission" date="2020-02" db="EMBL/GenBank/DDBJ databases">
        <authorList>
            <person name="Ma Q."/>
            <person name="Huang Y."/>
            <person name="Song X."/>
            <person name="Pei D."/>
        </authorList>
    </citation>
    <scope>NUCLEOTIDE SEQUENCE [LARGE SCALE GENOMIC DNA]</scope>
    <source>
        <strain evidence="3">Sxm20200214</strain>
        <tissue evidence="3">Leaf</tissue>
    </source>
</reference>
<dbReference type="Pfam" id="PF00646">
    <property type="entry name" value="F-box"/>
    <property type="match status" value="1"/>
</dbReference>
<dbReference type="PANTHER" id="PTHR31672:SF13">
    <property type="entry name" value="F-BOX PROTEIN CPR30-LIKE"/>
    <property type="match status" value="1"/>
</dbReference>
<feature type="transmembrane region" description="Helical" evidence="1">
    <location>
        <begin position="209"/>
        <end position="229"/>
    </location>
</feature>
<evidence type="ECO:0000313" key="3">
    <source>
        <dbReference type="EMBL" id="KAG2308898.1"/>
    </source>
</evidence>
<accession>A0A8X7VCK4</accession>
<dbReference type="SUPFAM" id="SSF81383">
    <property type="entry name" value="F-box domain"/>
    <property type="match status" value="1"/>
</dbReference>
<proteinExistence type="predicted"/>
<feature type="domain" description="F-box" evidence="2">
    <location>
        <begin position="7"/>
        <end position="47"/>
    </location>
</feature>
<evidence type="ECO:0000259" key="2">
    <source>
        <dbReference type="SMART" id="SM00256"/>
    </source>
</evidence>
<dbReference type="SMART" id="SM00256">
    <property type="entry name" value="FBOX"/>
    <property type="match status" value="1"/>
</dbReference>
<keyword evidence="1" id="KW-0472">Membrane</keyword>
<name>A0A8X7VCK4_BRACI</name>
<keyword evidence="1" id="KW-1133">Transmembrane helix</keyword>
<dbReference type="InterPro" id="IPR001810">
    <property type="entry name" value="F-box_dom"/>
</dbReference>
<dbReference type="NCBIfam" id="TIGR01640">
    <property type="entry name" value="F_box_assoc_1"/>
    <property type="match status" value="1"/>
</dbReference>
<dbReference type="InterPro" id="IPR050796">
    <property type="entry name" value="SCF_F-box_component"/>
</dbReference>
<dbReference type="Gene3D" id="1.20.1280.50">
    <property type="match status" value="1"/>
</dbReference>
<dbReference type="EMBL" id="JAAMPC010000006">
    <property type="protein sequence ID" value="KAG2308898.1"/>
    <property type="molecule type" value="Genomic_DNA"/>
</dbReference>
<evidence type="ECO:0000256" key="1">
    <source>
        <dbReference type="SAM" id="Phobius"/>
    </source>
</evidence>
<gene>
    <name evidence="3" type="ORF">Bca52824_028646</name>
</gene>
<dbReference type="InterPro" id="IPR017451">
    <property type="entry name" value="F-box-assoc_interact_dom"/>
</dbReference>